<feature type="region of interest" description="Disordered" evidence="1">
    <location>
        <begin position="78"/>
        <end position="294"/>
    </location>
</feature>
<organism evidence="2 3">
    <name type="scientific">Polyplax serrata</name>
    <name type="common">Common mouse louse</name>
    <dbReference type="NCBI Taxonomy" id="468196"/>
    <lineage>
        <taxon>Eukaryota</taxon>
        <taxon>Metazoa</taxon>
        <taxon>Ecdysozoa</taxon>
        <taxon>Arthropoda</taxon>
        <taxon>Hexapoda</taxon>
        <taxon>Insecta</taxon>
        <taxon>Pterygota</taxon>
        <taxon>Neoptera</taxon>
        <taxon>Paraneoptera</taxon>
        <taxon>Psocodea</taxon>
        <taxon>Troctomorpha</taxon>
        <taxon>Phthiraptera</taxon>
        <taxon>Anoplura</taxon>
        <taxon>Polyplacidae</taxon>
        <taxon>Polyplax</taxon>
    </lineage>
</organism>
<dbReference type="AlphaFoldDB" id="A0AAN8RZ24"/>
<reference evidence="2 3" key="1">
    <citation type="submission" date="2023-10" db="EMBL/GenBank/DDBJ databases">
        <title>Genomes of two closely related lineages of the louse Polyplax serrata with different host specificities.</title>
        <authorList>
            <person name="Martinu J."/>
            <person name="Tarabai H."/>
            <person name="Stefka J."/>
            <person name="Hypsa V."/>
        </authorList>
    </citation>
    <scope>NUCLEOTIDE SEQUENCE [LARGE SCALE GENOMIC DNA]</scope>
    <source>
        <strain evidence="2">HR10_N</strain>
    </source>
</reference>
<name>A0AAN8RZ24_POLSC</name>
<feature type="region of interest" description="Disordered" evidence="1">
    <location>
        <begin position="34"/>
        <end position="57"/>
    </location>
</feature>
<proteinExistence type="predicted"/>
<feature type="compositionally biased region" description="Low complexity" evidence="1">
    <location>
        <begin position="199"/>
        <end position="224"/>
    </location>
</feature>
<dbReference type="EMBL" id="JAWJWE010000041">
    <property type="protein sequence ID" value="KAK6618558.1"/>
    <property type="molecule type" value="Genomic_DNA"/>
</dbReference>
<evidence type="ECO:0000313" key="3">
    <source>
        <dbReference type="Proteomes" id="UP001372834"/>
    </source>
</evidence>
<accession>A0AAN8RZ24</accession>
<sequence length="294" mass="31843">MSQEEIPGQRNLRSRGSLELAKKLVAKQMLSRGKVVPMQVPPAAADPSPSQRGKRKGNFIAVSITLVLSEEIEEYDYDDEIAAPQPQQPVQRGRLPLLSPRQNKGPNLAHSANKITKQSGAGGKAAAAAKAPPPVQEPEEEEIEEYDEAGEEPVEQTSTEAPKKTIKPIVRPFRSNDDLLAALKRRRQQVQNSGAVVDRTTTTTSTTTASSASKKSSNSFGSNGRRNHRNGGNRTPAQPAPQDEYLEPEPIKKGHGGRKYSGKNAGRANPAPVVEDIPVEEVPKPKFGRGSRRS</sequence>
<feature type="compositionally biased region" description="Acidic residues" evidence="1">
    <location>
        <begin position="137"/>
        <end position="154"/>
    </location>
</feature>
<gene>
    <name evidence="2" type="ORF">RUM43_012949</name>
</gene>
<evidence type="ECO:0000256" key="1">
    <source>
        <dbReference type="SAM" id="MobiDB-lite"/>
    </source>
</evidence>
<comment type="caution">
    <text evidence="2">The sequence shown here is derived from an EMBL/GenBank/DDBJ whole genome shotgun (WGS) entry which is preliminary data.</text>
</comment>
<protein>
    <submittedName>
        <fullName evidence="2">Uncharacterized protein</fullName>
    </submittedName>
</protein>
<evidence type="ECO:0000313" key="2">
    <source>
        <dbReference type="EMBL" id="KAK6618558.1"/>
    </source>
</evidence>
<dbReference type="Proteomes" id="UP001372834">
    <property type="component" value="Unassembled WGS sequence"/>
</dbReference>